<evidence type="ECO:0000256" key="1">
    <source>
        <dbReference type="ARBA" id="ARBA00001013"/>
    </source>
</evidence>
<dbReference type="SUPFAM" id="SSF51445">
    <property type="entry name" value="(Trans)glycosidases"/>
    <property type="match status" value="1"/>
</dbReference>
<dbReference type="InterPro" id="IPR017853">
    <property type="entry name" value="GH"/>
</dbReference>
<evidence type="ECO:0000259" key="7">
    <source>
        <dbReference type="Pfam" id="PF02055"/>
    </source>
</evidence>
<dbReference type="PANTHER" id="PTHR11069:SF23">
    <property type="entry name" value="LYSOSOMAL ACID GLUCOSYLCERAMIDASE"/>
    <property type="match status" value="1"/>
</dbReference>
<comment type="similarity">
    <text evidence="2 6">Belongs to the glycosyl hydrolase 30 family.</text>
</comment>
<dbReference type="Gene3D" id="3.20.20.80">
    <property type="entry name" value="Glycosidases"/>
    <property type="match status" value="1"/>
</dbReference>
<evidence type="ECO:0000256" key="5">
    <source>
        <dbReference type="ARBA" id="ARBA00022801"/>
    </source>
</evidence>
<dbReference type="PRINTS" id="PR00843">
    <property type="entry name" value="GLHYDRLASE30"/>
</dbReference>
<keyword evidence="6" id="KW-0326">Glycosidase</keyword>
<evidence type="ECO:0000256" key="4">
    <source>
        <dbReference type="ARBA" id="ARBA00022729"/>
    </source>
</evidence>
<dbReference type="EC" id="3.2.1.45" evidence="3 6"/>
<keyword evidence="5 6" id="KW-0378">Hydrolase</keyword>
<dbReference type="InterPro" id="IPR001139">
    <property type="entry name" value="Glyco_hydro_30"/>
</dbReference>
<reference evidence="8" key="1">
    <citation type="submission" date="2020-11" db="EMBL/GenBank/DDBJ databases">
        <authorList>
            <person name="Tran Van P."/>
        </authorList>
    </citation>
    <scope>NUCLEOTIDE SEQUENCE</scope>
</reference>
<evidence type="ECO:0000313" key="8">
    <source>
        <dbReference type="EMBL" id="CAD7260899.1"/>
    </source>
</evidence>
<dbReference type="GO" id="GO:0016020">
    <property type="term" value="C:membrane"/>
    <property type="evidence" value="ECO:0007669"/>
    <property type="project" value="GOC"/>
</dbReference>
<evidence type="ECO:0000256" key="3">
    <source>
        <dbReference type="ARBA" id="ARBA00012658"/>
    </source>
</evidence>
<gene>
    <name evidence="8" type="ORF">TSIB3V08_LOCUS5056</name>
</gene>
<dbReference type="AlphaFoldDB" id="A0A7R9AVW6"/>
<evidence type="ECO:0000256" key="2">
    <source>
        <dbReference type="ARBA" id="ARBA00005382"/>
    </source>
</evidence>
<dbReference type="EMBL" id="OC001901">
    <property type="protein sequence ID" value="CAD7260899.1"/>
    <property type="molecule type" value="Genomic_DNA"/>
</dbReference>
<comment type="catalytic activity">
    <reaction evidence="1">
        <text>a beta-D-glucosyl-(1&lt;-&gt;1')-N-acylsphing-4-enine + H2O = an N-acylsphing-4-enine + D-glucose</text>
        <dbReference type="Rhea" id="RHEA:13269"/>
        <dbReference type="ChEBI" id="CHEBI:4167"/>
        <dbReference type="ChEBI" id="CHEBI:15377"/>
        <dbReference type="ChEBI" id="CHEBI:22801"/>
        <dbReference type="ChEBI" id="CHEBI:52639"/>
        <dbReference type="EC" id="3.2.1.45"/>
    </reaction>
    <physiologicalReaction direction="left-to-right" evidence="1">
        <dbReference type="Rhea" id="RHEA:13270"/>
    </physiologicalReaction>
</comment>
<accession>A0A7R9AVW6</accession>
<name>A0A7R9AVW6_TIMSH</name>
<dbReference type="PANTHER" id="PTHR11069">
    <property type="entry name" value="GLUCOSYLCERAMIDASE"/>
    <property type="match status" value="1"/>
</dbReference>
<keyword evidence="4" id="KW-0732">Signal</keyword>
<protein>
    <recommendedName>
        <fullName evidence="3 6">Glucosylceramidase</fullName>
        <ecNumber evidence="3 6">3.2.1.45</ecNumber>
    </recommendedName>
</protein>
<dbReference type="InterPro" id="IPR033453">
    <property type="entry name" value="Glyco_hydro_30_TIM-barrel"/>
</dbReference>
<dbReference type="Pfam" id="PF02055">
    <property type="entry name" value="Glyco_hydro_30"/>
    <property type="match status" value="1"/>
</dbReference>
<proteinExistence type="inferred from homology"/>
<evidence type="ECO:0000256" key="6">
    <source>
        <dbReference type="RuleBase" id="RU361188"/>
    </source>
</evidence>
<feature type="domain" description="Glycosyl hydrolase family 30 TIM-barrel" evidence="7">
    <location>
        <begin position="105"/>
        <end position="225"/>
    </location>
</feature>
<dbReference type="GO" id="GO:0004348">
    <property type="term" value="F:glucosylceramidase activity"/>
    <property type="evidence" value="ECO:0007669"/>
    <property type="project" value="UniProtKB-EC"/>
</dbReference>
<dbReference type="GO" id="GO:0006680">
    <property type="term" value="P:glucosylceramide catabolic process"/>
    <property type="evidence" value="ECO:0007669"/>
    <property type="project" value="TreeGrafter"/>
</dbReference>
<keyword evidence="6" id="KW-0746">Sphingolipid metabolism</keyword>
<organism evidence="8">
    <name type="scientific">Timema shepardi</name>
    <name type="common">Walking stick</name>
    <dbReference type="NCBI Taxonomy" id="629360"/>
    <lineage>
        <taxon>Eukaryota</taxon>
        <taxon>Metazoa</taxon>
        <taxon>Ecdysozoa</taxon>
        <taxon>Arthropoda</taxon>
        <taxon>Hexapoda</taxon>
        <taxon>Insecta</taxon>
        <taxon>Pterygota</taxon>
        <taxon>Neoptera</taxon>
        <taxon>Polyneoptera</taxon>
        <taxon>Phasmatodea</taxon>
        <taxon>Timematodea</taxon>
        <taxon>Timematoidea</taxon>
        <taxon>Timematidae</taxon>
        <taxon>Timema</taxon>
    </lineage>
</organism>
<sequence>MEISVHVGIPPPPPPFPGMVDKTTTGHTKIEICAVAWRAEALHHLSPPHVVIGGSVDWWPERSLDLTPPNLFLWGPLNTLLYETPVNTELNSLSILASHVSHFTSIHLTYFGEGGSKYSLIRVPMGASDFSTEYYTYDDVAGDTSLQYFALRQFEDYQLKSSIIVFVPSQQIPYLKQIQNISSQDIKLFTAPWSAPYWMKDNGTAFGRSTLRLENYKPWAHYFVK</sequence>
<keyword evidence="6" id="KW-0443">Lipid metabolism</keyword>